<keyword evidence="5" id="KW-0694">RNA-binding</keyword>
<dbReference type="GO" id="GO:0039694">
    <property type="term" value="P:viral RNA genome replication"/>
    <property type="evidence" value="ECO:0007669"/>
    <property type="project" value="InterPro"/>
</dbReference>
<keyword evidence="9" id="KW-0812">Transmembrane</keyword>
<evidence type="ECO:0000256" key="6">
    <source>
        <dbReference type="ARBA" id="ARBA00023042"/>
    </source>
</evidence>
<reference evidence="13" key="1">
    <citation type="submission" date="2013-07" db="EMBL/GenBank/DDBJ databases">
        <authorList>
            <person name="Geib S."/>
        </authorList>
    </citation>
    <scope>NUCLEOTIDE SEQUENCE</scope>
</reference>
<dbReference type="SUPFAM" id="SSF56672">
    <property type="entry name" value="DNA/RNA polymerases"/>
    <property type="match status" value="1"/>
</dbReference>
<dbReference type="GO" id="GO:0033645">
    <property type="term" value="C:host cell endomembrane system"/>
    <property type="evidence" value="ECO:0007669"/>
    <property type="project" value="UniProtKB-SubCell"/>
</dbReference>
<dbReference type="EMBL" id="GAMC01017950">
    <property type="protein sequence ID" value="JAB88605.1"/>
    <property type="molecule type" value="mRNA"/>
</dbReference>
<dbReference type="GO" id="GO:0005524">
    <property type="term" value="F:ATP binding"/>
    <property type="evidence" value="ECO:0007669"/>
    <property type="project" value="InterPro"/>
</dbReference>
<dbReference type="Pfam" id="PF01728">
    <property type="entry name" value="FtsJ"/>
    <property type="match status" value="1"/>
</dbReference>
<sequence length="3289" mass="369570">PCIYTIATRILAPTRKPNRLPKSIACANPVFLTPTIAMLKQTKQSFADLTAFAPMLTPHSRNNRRSTSDNLPTYARPLPTITTNRPCNRPFAAFPGLRVDIGRFFSTSTLPITPSTPGYCYLLWFRHLNPEKLSQVAALLGPCPLIRNVLSILLLHVPNDSILPNVQLVGNGLLHVSPTDVIWFSELLNLFLFSDYRVGIHPLLLGLGPPTAVTISALLFRSYYTPQPEAYISTGIGNAVVAASPSISHGIRLFVTASYNSARNVVNEFIVTARDTLTVSTMLRGLFKLVCFPVRLTFTVLYDYPICSSLFLTFYLLPRLSRRYNRRGVAAYYLLMVTPLIGLIPAWIVPAITRVGRVVDYYLPRRVPPTIPGRMIILPAPDRSLSALSLRELFSAEGFLMVFRGFFSGLRSLLLTDRLPSDPIEWVETYELRIGGPSLTTDVHDPDPFPYLTSPVVFELETPEDEVMFLRAGGPSDDVSTLLRIANVDPEPIVAALAADRLREIVANDPNDLEVPALSLPKPLRKYSVLSYAKNLSASKIQLLQNAYPGFAFVASDKLVANSHEFNAITRRAETVVLYEKYCLYDGADQIRVHDVGGNILVGCAHDLKTVHYCNTIADIRDGARKTTEQMAITNMRYDQKISNRTAARFEGNTDSKYRCLHGVNNCPYQSDVCFEIHVYDISMHDRLDYFDRKDVKKCHQIMFFHPIILLSNDGILRPSGTAWRRYFDDGVEMITFTFVDDPNMSYTHNYLSYIAPFTTNVVMTPQGRLYTLERNCPRLNQYEIVYTYVATDGRTHFKENIRSYLFPDTEDFVLVTYYERVASYYLPRDDVAQLEKRKMLVPSEMWEHALRIAQSNVHRNDRFRIINDSLASFNSRKTIDGINIRSVVKLSTVELMAVAAAADGVIFLTYSQLVTGLSAVTEAITEQDRPHAITIFDLFATSKIGQSFRKFFERIDDTLHQHVKIVEENRGKQFVNLSDLRHVHTQRIDNAVEAVVNQLMPKLADYLPTEATLRERESQHRAIYLRNAVGPSSVKASNRVIQRQLDTAIKAFPTATEAQKAVLENLKKNAYDKQLRVEPPKNLKFVAVNPDGSCLYVAILVSIGVELYDDKPVLSYEILRALLYVVSQHFLSDQTPQITTDLIEDEETLDTFTNVLGEHLKLTEEITVRKPETWASTLHMSIVGQMLHTNFLNLYDTKVSGKSSRVLYAMTATPNADSTAYIHMPNAKGLTHADAWAPTEPVIDLEKRLFTIMTNYLRAARYGQDTSYDTVDFQCQEIRIQRMEMKLLHALYLTRHHLNYEKILEVGGAPGKWTMVLHKLFPKSKICTISPLLALDSPLQYPLDVYQQFKTENRLLRECTLADFQTTEKYTLLLSDAANADSWQSNDILFEISKNIPRVLVHGGCILVKIPNIVIGVTPFLRWVSENFSNADIVKPAGSRLNSSEVYLAASGYLATPPQTLFERLMVKRLELSQRFQRIFCEVLFDRRISYGGAGAVISAEREIENYLNSLSRVGGPTLPEETPDLSGCYFQIATEDVFVDPSDTTPEHLISADSLFSLIINSVVLSSPIVSCLPALFKESLAIYRAIDDSTSKQTRLSLLRETFFSDVLPVLGQEFKKKGRLYHSNVSMITTSVSTEFLNKVNGAVSHSLELSRDVIGTISAPTPSIARVVTHGSDEVRDTFPMSNVVDDYESDNDDAPPAPKQPELPRSGGDDHDSGLSSSDPSPNHPTTSEKSGRFPLGPDPREEDALPQDLERRPAEAKPEDEILSVTFESQQLKEVPTLTPAVVDETSTVPISPPRYSEPEPDTFRVINLSVLSEESFFSYVKRFNTLNSKRATFLSSTDLRFPRPDMYSRVGIFEYSLVITLKDFPVPKHYKTKKYTNPWGNHTLVVTNSQYEIPIVSINTNYPDWLLSLGHLLTALDRHSVNGTVRVLFDRCSDKFYSLFHPAVLGRSCLHYVFLIENFSTSKSLSDLIQIIRGDTTTLSAPGVYHQTFPNSALPGLSPTTPLLDLDLRKVRTLREYAVLAATEFLRYQKRIRTTLKTTLEPIYQDMLRGKNVLTYTGAGYNLVNLSTGKPLYTDVWGRNFSRMSYAYDGCFRRYDEEAESFDVGSSGAEYGLVCADTELMLDEDFLSKSERKVILPEKLPHFLWLNGPPGCGKTHLLLKNFSIKNTAILCATKAGALEIRTKLLDKLAGRGFLTSKKRKTYHKKITSRVRTIASAMLSQQPDIAVERVFIDEATMVHPGQIVYAVHKFPEATHVIMVGDQNQIPFHDRLHIGILQITKPWTIATPLPQLKATYRCPRDVVYALQDYYPDFYTHNTVNQSLTIQRNTDFPKIEGALYMTFTRAEKQTFGKAVADITDAKIMTVTEAQGLTFPNVVVIREQPNDIEIYKNEHQAITAISRHTKTLIYCTKSTSADALENLMLRAMRQHSSPTVIPEFNDLNKAKAQKSDLKKILEGLHIKIGGDALSEPMPPPETATIVEEFKRDTQYSSYFPFLGSVGRAIPPSLILSSIIYYRGPLTSWRFGNVNSLPPIPPSELFGMIFRKFPQCSRGYAILGSLPFIAYGLYRLTPCSFPRVNGRRAEQSALIVTVNPSSNTVTDTDGSSKLRFGGPIASTLRQAVSSLQQFLSRPFAILRATHQSNNSPICGRTDGAIVTDGPSVPPTPISTGAVTSGMTPSLDCPLRIGGLTQPRPPTPPNPIPSLEGTLTLNQYIGRQKITRPSQTPYNITDPGLLPKPKTKSQYVPSAEILHAVPHVINAPCLPQLETPYEIPVSLPRSTLEPCGSVATIQSWYDEFAPLSCDANYSFDPEIVAFSDIDIKLPTAGVILDNGKGGFNNIPFDNLLPTLNTMISARRPRNQVETLLGFTKRNGNAPKLMSGFPPSMIADLLLSNFLNSAIDEDKFEYFSYFASAPIQPSEELLDQWIATQEHPDVLRYLSQSDVPMINRVYNVFDYMVKPAVKAPTDPTDATRYQSVQTIAYQPKEVNIIFCPLFIELRRRLMSIMKPKYIYYTGLSPDELEVAINAEFSTALFDCESVETDISKYDKSMPAYYLLFETALYRMLGLSEEIVQIWYNSHVRSVYVDRISGFSSPVDFQRRSGDASTFLGNTIVNHAVSLALYPDASIVCGLYAGDDHLLFGHDISYSTSGAFADLFNFEAKTLPKYNYPYFCGKFLLPVCEKIYLVPDPLRVVTKLGRRDLRNADHVEQYRVSMVDVLAPLNNAHVLPLLNEAITERYNTRRTDHYSLVHSILYHLKDRETFSELYYDIPGRKLLLDPSNPSLDI</sequence>
<dbReference type="InterPro" id="IPR027417">
    <property type="entry name" value="P-loop_NTPase"/>
</dbReference>
<dbReference type="GO" id="GO:0042025">
    <property type="term" value="C:host cell nucleus"/>
    <property type="evidence" value="ECO:0007669"/>
    <property type="project" value="UniProtKB-SubCell"/>
</dbReference>
<keyword evidence="4" id="KW-0507">mRNA processing</keyword>
<gene>
    <name evidence="13" type="primary">RDRP</name>
</gene>
<keyword evidence="9" id="KW-0472">Membrane</keyword>
<dbReference type="PROSITE" id="PS51657">
    <property type="entry name" value="PSRV_HELICASE"/>
    <property type="match status" value="1"/>
</dbReference>
<name>W8AJA4_CERCA</name>
<evidence type="ECO:0000256" key="5">
    <source>
        <dbReference type="ARBA" id="ARBA00022884"/>
    </source>
</evidence>
<feature type="transmembrane region" description="Helical" evidence="9">
    <location>
        <begin position="329"/>
        <end position="348"/>
    </location>
</feature>
<comment type="catalytic activity">
    <reaction evidence="7">
        <text>ATP + H2O = ADP + phosphate + H(+)</text>
        <dbReference type="Rhea" id="RHEA:13065"/>
        <dbReference type="ChEBI" id="CHEBI:15377"/>
        <dbReference type="ChEBI" id="CHEBI:15378"/>
        <dbReference type="ChEBI" id="CHEBI:30616"/>
        <dbReference type="ChEBI" id="CHEBI:43474"/>
        <dbReference type="ChEBI" id="CHEBI:456216"/>
        <dbReference type="EC" id="3.6.4.13"/>
    </reaction>
</comment>
<dbReference type="Pfam" id="PF01443">
    <property type="entry name" value="Viral_helicase1"/>
    <property type="match status" value="1"/>
</dbReference>
<dbReference type="GO" id="GO:0008174">
    <property type="term" value="F:mRNA methyltransferase activity"/>
    <property type="evidence" value="ECO:0007669"/>
    <property type="project" value="InterPro"/>
</dbReference>
<dbReference type="Gene3D" id="3.40.50.300">
    <property type="entry name" value="P-loop containing nucleotide triphosphate hydrolases"/>
    <property type="match status" value="2"/>
</dbReference>
<organism evidence="13">
    <name type="scientific">Ceratitis capitata</name>
    <name type="common">Mediterranean fruit fly</name>
    <name type="synonym">Tephritis capitata</name>
    <dbReference type="NCBI Taxonomy" id="7213"/>
    <lineage>
        <taxon>Eukaryota</taxon>
        <taxon>Metazoa</taxon>
        <taxon>Ecdysozoa</taxon>
        <taxon>Arthropoda</taxon>
        <taxon>Hexapoda</taxon>
        <taxon>Insecta</taxon>
        <taxon>Pterygota</taxon>
        <taxon>Neoptera</taxon>
        <taxon>Endopterygota</taxon>
        <taxon>Diptera</taxon>
        <taxon>Brachycera</taxon>
        <taxon>Muscomorpha</taxon>
        <taxon>Tephritoidea</taxon>
        <taxon>Tephritidae</taxon>
        <taxon>Ceratitis</taxon>
        <taxon>Ceratitis</taxon>
    </lineage>
</organism>
<feature type="domain" description="(+)RNA virus helicase C-terminal" evidence="11">
    <location>
        <begin position="2124"/>
        <end position="2466"/>
    </location>
</feature>
<dbReference type="GO" id="GO:0006370">
    <property type="term" value="P:7-methylguanosine mRNA capping"/>
    <property type="evidence" value="ECO:0007669"/>
    <property type="project" value="UniProtKB-KW"/>
</dbReference>
<dbReference type="InterPro" id="IPR002877">
    <property type="entry name" value="RNA_MeTrfase_FtsJ_dom"/>
</dbReference>
<dbReference type="InterPro" id="IPR007094">
    <property type="entry name" value="RNA-dir_pol_PSvirus"/>
</dbReference>
<feature type="non-terminal residue" evidence="13">
    <location>
        <position position="1"/>
    </location>
</feature>
<dbReference type="Pfam" id="PF00978">
    <property type="entry name" value="RdRP_2"/>
    <property type="match status" value="1"/>
</dbReference>
<evidence type="ECO:0000256" key="7">
    <source>
        <dbReference type="ARBA" id="ARBA00047984"/>
    </source>
</evidence>
<feature type="region of interest" description="Disordered" evidence="8">
    <location>
        <begin position="1688"/>
        <end position="1768"/>
    </location>
</feature>
<comment type="subcellular location">
    <subcellularLocation>
        <location evidence="2">Host endomembrane system</location>
        <topology evidence="2">Peripheral membrane protein</topology>
    </subcellularLocation>
    <subcellularLocation>
        <location evidence="1">Host nucleus</location>
    </subcellularLocation>
</comment>
<feature type="domain" description="Alphavirus-like MT" evidence="12">
    <location>
        <begin position="555"/>
        <end position="759"/>
    </location>
</feature>
<dbReference type="InterPro" id="IPR002588">
    <property type="entry name" value="Alphavirus-like_MT_dom"/>
</dbReference>
<dbReference type="Pfam" id="PF01660">
    <property type="entry name" value="Vmethyltransf"/>
    <property type="match status" value="1"/>
</dbReference>
<dbReference type="SUPFAM" id="SSF53335">
    <property type="entry name" value="S-adenosyl-L-methionine-dependent methyltransferases"/>
    <property type="match status" value="1"/>
</dbReference>
<evidence type="ECO:0000256" key="1">
    <source>
        <dbReference type="ARBA" id="ARBA00004147"/>
    </source>
</evidence>
<dbReference type="GO" id="GO:0071897">
    <property type="term" value="P:DNA biosynthetic process"/>
    <property type="evidence" value="ECO:0007669"/>
    <property type="project" value="UniProtKB-ARBA"/>
</dbReference>
<dbReference type="GO" id="GO:0003723">
    <property type="term" value="F:RNA binding"/>
    <property type="evidence" value="ECO:0007669"/>
    <property type="project" value="UniProtKB-KW"/>
</dbReference>
<dbReference type="PROSITE" id="PS50507">
    <property type="entry name" value="RDRP_SSRNA_POS"/>
    <property type="match status" value="1"/>
</dbReference>
<feature type="compositionally biased region" description="Basic and acidic residues" evidence="8">
    <location>
        <begin position="1745"/>
        <end position="1767"/>
    </location>
</feature>
<evidence type="ECO:0000256" key="8">
    <source>
        <dbReference type="SAM" id="MobiDB-lite"/>
    </source>
</evidence>
<dbReference type="InterPro" id="IPR043502">
    <property type="entry name" value="DNA/RNA_pol_sf"/>
</dbReference>
<dbReference type="PROSITE" id="PS51743">
    <property type="entry name" value="ALPHAVIRUS_MT"/>
    <property type="match status" value="1"/>
</dbReference>
<evidence type="ECO:0000256" key="4">
    <source>
        <dbReference type="ARBA" id="ARBA00022664"/>
    </source>
</evidence>
<keyword evidence="9" id="KW-1133">Transmembrane helix</keyword>
<dbReference type="GO" id="GO:0032259">
    <property type="term" value="P:methylation"/>
    <property type="evidence" value="ECO:0007669"/>
    <property type="project" value="InterPro"/>
</dbReference>
<protein>
    <submittedName>
        <fullName evidence="13">Replicase large subunit</fullName>
    </submittedName>
</protein>
<evidence type="ECO:0000259" key="12">
    <source>
        <dbReference type="PROSITE" id="PS51743"/>
    </source>
</evidence>
<keyword evidence="6" id="KW-0506">mRNA capping</keyword>
<dbReference type="Gene3D" id="3.40.50.150">
    <property type="entry name" value="Vaccinia Virus protein VP39"/>
    <property type="match status" value="1"/>
</dbReference>
<evidence type="ECO:0000256" key="9">
    <source>
        <dbReference type="SAM" id="Phobius"/>
    </source>
</evidence>
<accession>W8AJA4</accession>
<evidence type="ECO:0000256" key="2">
    <source>
        <dbReference type="ARBA" id="ARBA00004531"/>
    </source>
</evidence>
<dbReference type="InterPro" id="IPR027351">
    <property type="entry name" value="(+)RNA_virus_helicase_core_dom"/>
</dbReference>
<feature type="transmembrane region" description="Helical" evidence="9">
    <location>
        <begin position="296"/>
        <end position="317"/>
    </location>
</feature>
<evidence type="ECO:0000256" key="3">
    <source>
        <dbReference type="ARBA" id="ARBA00022562"/>
    </source>
</evidence>
<dbReference type="SUPFAM" id="SSF52540">
    <property type="entry name" value="P-loop containing nucleoside triphosphate hydrolases"/>
    <property type="match status" value="1"/>
</dbReference>
<keyword evidence="3" id="KW-1048">Host nucleus</keyword>
<dbReference type="GO" id="GO:0006351">
    <property type="term" value="P:DNA-templated transcription"/>
    <property type="evidence" value="ECO:0007669"/>
    <property type="project" value="InterPro"/>
</dbReference>
<feature type="domain" description="RdRp catalytic" evidence="10">
    <location>
        <begin position="3040"/>
        <end position="3153"/>
    </location>
</feature>
<dbReference type="GO" id="GO:0003724">
    <property type="term" value="F:RNA helicase activity"/>
    <property type="evidence" value="ECO:0007669"/>
    <property type="project" value="UniProtKB-EC"/>
</dbReference>
<evidence type="ECO:0000313" key="13">
    <source>
        <dbReference type="EMBL" id="JAB88605.1"/>
    </source>
</evidence>
<evidence type="ECO:0000259" key="10">
    <source>
        <dbReference type="PROSITE" id="PS50507"/>
    </source>
</evidence>
<proteinExistence type="evidence at transcript level"/>
<dbReference type="GO" id="GO:0003968">
    <property type="term" value="F:RNA-directed RNA polymerase activity"/>
    <property type="evidence" value="ECO:0007669"/>
    <property type="project" value="InterPro"/>
</dbReference>
<evidence type="ECO:0000259" key="11">
    <source>
        <dbReference type="PROSITE" id="PS51657"/>
    </source>
</evidence>
<dbReference type="InterPro" id="IPR001788">
    <property type="entry name" value="RNA-dep_RNA_pol_alsuvir"/>
</dbReference>
<reference evidence="13" key="2">
    <citation type="journal article" date="2014" name="BMC Genomics">
        <title>A genomic perspective to assessing quality of mass-reared SIT flies used in Mediterranean fruit fly (Ceratitis capitata) eradication in California.</title>
        <authorList>
            <person name="Calla B."/>
            <person name="Hall B."/>
            <person name="Hou S."/>
            <person name="Geib S.M."/>
        </authorList>
    </citation>
    <scope>NUCLEOTIDE SEQUENCE</scope>
</reference>
<dbReference type="GO" id="GO:0016556">
    <property type="term" value="P:mRNA modification"/>
    <property type="evidence" value="ECO:0007669"/>
    <property type="project" value="InterPro"/>
</dbReference>
<dbReference type="InterPro" id="IPR029063">
    <property type="entry name" value="SAM-dependent_MTases_sf"/>
</dbReference>